<keyword evidence="7" id="KW-1185">Reference proteome</keyword>
<dbReference type="RefSeq" id="WP_131912955.1">
    <property type="nucleotide sequence ID" value="NZ_OU594967.1"/>
</dbReference>
<name>A0A4R1JM70_9GAMM</name>
<dbReference type="SUPFAM" id="SSF74650">
    <property type="entry name" value="Galactose mutarotase-like"/>
    <property type="match status" value="1"/>
</dbReference>
<evidence type="ECO:0000256" key="4">
    <source>
        <dbReference type="PIRNR" id="PIRNR016020"/>
    </source>
</evidence>
<dbReference type="InterPro" id="IPR014718">
    <property type="entry name" value="GH-type_carb-bd"/>
</dbReference>
<dbReference type="EMBL" id="SMGD01000013">
    <property type="protein sequence ID" value="TCK52050.1"/>
    <property type="molecule type" value="Genomic_DNA"/>
</dbReference>
<comment type="similarity">
    <text evidence="2 4">Belongs to the glucose-6-phosphate 1-epimerase family.</text>
</comment>
<dbReference type="GO" id="GO:0005975">
    <property type="term" value="P:carbohydrate metabolic process"/>
    <property type="evidence" value="ECO:0007669"/>
    <property type="project" value="InterPro"/>
</dbReference>
<dbReference type="InterPro" id="IPR011013">
    <property type="entry name" value="Gal_mutarotase_sf_dom"/>
</dbReference>
<evidence type="ECO:0000313" key="7">
    <source>
        <dbReference type="Proteomes" id="UP000295565"/>
    </source>
</evidence>
<comment type="caution">
    <text evidence="6">The sequence shown here is derived from an EMBL/GenBank/DDBJ whole genome shotgun (WGS) entry which is preliminary data.</text>
</comment>
<evidence type="ECO:0000256" key="1">
    <source>
        <dbReference type="ARBA" id="ARBA00001096"/>
    </source>
</evidence>
<sequence>MTERLKELGLSIDKQLDNAVFSATNNDGMLFYWIDHPLGKALISAYGAHIISYHPSNQSEQFWLSKASALDGSAPIRGGVPICWPWFGNTRQPNHGYARTQIWKLASINTTEENTEITLALSDDMLDKAEFKFSLECKFTVGEELQIDLSTTNLDNHPIELGAALHSYFATHRDSAKVSGMGDSFLDKTDDFAKKTQTEFALSEETDRLYTQPNHHITLTHGNGHQLKLAHQGEDTVVIWNPGDTKAEGIADIHAGGAQEYLCVEAVRTQNPIQLGVKETYTLSQHLSVPI</sequence>
<dbReference type="InterPro" id="IPR008183">
    <property type="entry name" value="Aldose_1/G6P_1-epimerase"/>
</dbReference>
<comment type="catalytic activity">
    <reaction evidence="1">
        <text>alpha-D-glucose 6-phosphate = beta-D-glucose 6-phosphate</text>
        <dbReference type="Rhea" id="RHEA:16249"/>
        <dbReference type="ChEBI" id="CHEBI:58225"/>
        <dbReference type="ChEBI" id="CHEBI:58247"/>
        <dbReference type="EC" id="5.1.3.15"/>
    </reaction>
</comment>
<dbReference type="PANTHER" id="PTHR11122:SF13">
    <property type="entry name" value="GLUCOSE-6-PHOSPHATE 1-EPIMERASE"/>
    <property type="match status" value="1"/>
</dbReference>
<feature type="active site" evidence="5">
    <location>
        <position position="265"/>
    </location>
</feature>
<evidence type="ECO:0000256" key="3">
    <source>
        <dbReference type="ARBA" id="ARBA00023235"/>
    </source>
</evidence>
<dbReference type="Pfam" id="PF01263">
    <property type="entry name" value="Aldose_epim"/>
    <property type="match status" value="1"/>
</dbReference>
<feature type="active site" evidence="5">
    <location>
        <position position="166"/>
    </location>
</feature>
<dbReference type="CDD" id="cd09020">
    <property type="entry name" value="D-hex-6-P-epi_like"/>
    <property type="match status" value="1"/>
</dbReference>
<dbReference type="Gene3D" id="2.70.98.10">
    <property type="match status" value="1"/>
</dbReference>
<evidence type="ECO:0000313" key="6">
    <source>
        <dbReference type="EMBL" id="TCK52050.1"/>
    </source>
</evidence>
<reference evidence="6 7" key="1">
    <citation type="submission" date="2019-03" db="EMBL/GenBank/DDBJ databases">
        <title>Genomic Encyclopedia of Type Strains, Phase IV (KMG-IV): sequencing the most valuable type-strain genomes for metagenomic binning, comparative biology and taxonomic classification.</title>
        <authorList>
            <person name="Goeker M."/>
        </authorList>
    </citation>
    <scope>NUCLEOTIDE SEQUENCE [LARGE SCALE GENOMIC DNA]</scope>
    <source>
        <strain evidence="6 7">DSM 18577</strain>
    </source>
</reference>
<dbReference type="InterPro" id="IPR025532">
    <property type="entry name" value="G6P_1-epimerase"/>
</dbReference>
<dbReference type="EC" id="5.1.3.15" evidence="4"/>
<dbReference type="GO" id="GO:0047938">
    <property type="term" value="F:glucose-6-phosphate 1-epimerase activity"/>
    <property type="evidence" value="ECO:0007669"/>
    <property type="project" value="UniProtKB-UniRule"/>
</dbReference>
<dbReference type="GO" id="GO:0030246">
    <property type="term" value="F:carbohydrate binding"/>
    <property type="evidence" value="ECO:0007669"/>
    <property type="project" value="UniProtKB-UniRule"/>
</dbReference>
<dbReference type="AlphaFoldDB" id="A0A4R1JM70"/>
<proteinExistence type="inferred from homology"/>
<dbReference type="Proteomes" id="UP000295565">
    <property type="component" value="Unassembled WGS sequence"/>
</dbReference>
<evidence type="ECO:0000256" key="2">
    <source>
        <dbReference type="ARBA" id="ARBA00005866"/>
    </source>
</evidence>
<keyword evidence="3 4" id="KW-0413">Isomerase</keyword>
<dbReference type="PANTHER" id="PTHR11122">
    <property type="entry name" value="APOSPORY-ASSOCIATED PROTEIN C-RELATED"/>
    <property type="match status" value="1"/>
</dbReference>
<dbReference type="PIRSF" id="PIRSF016020">
    <property type="entry name" value="PHexose_mutarotase"/>
    <property type="match status" value="1"/>
</dbReference>
<evidence type="ECO:0000256" key="5">
    <source>
        <dbReference type="PIRSR" id="PIRSR016020-1"/>
    </source>
</evidence>
<organism evidence="6 7">
    <name type="scientific">Celerinatantimonas diazotrophica</name>
    <dbReference type="NCBI Taxonomy" id="412034"/>
    <lineage>
        <taxon>Bacteria</taxon>
        <taxon>Pseudomonadati</taxon>
        <taxon>Pseudomonadota</taxon>
        <taxon>Gammaproteobacteria</taxon>
        <taxon>Celerinatantimonadaceae</taxon>
        <taxon>Celerinatantimonas</taxon>
    </lineage>
</organism>
<dbReference type="OrthoDB" id="9790727at2"/>
<protein>
    <recommendedName>
        <fullName evidence="4">Putative glucose-6-phosphate 1-epimerase</fullName>
        <ecNumber evidence="4">5.1.3.15</ecNumber>
    </recommendedName>
</protein>
<gene>
    <name evidence="6" type="ORF">EV690_2150</name>
</gene>
<accession>A0A4R1JM70</accession>